<comment type="similarity">
    <text evidence="2 7">Belongs to the major facilitator superfamily. Sugar transporter (TC 2.A.1.1) family.</text>
</comment>
<dbReference type="SUPFAM" id="SSF103473">
    <property type="entry name" value="MFS general substrate transporter"/>
    <property type="match status" value="1"/>
</dbReference>
<keyword evidence="10" id="KW-0762">Sugar transport</keyword>
<organism evidence="11">
    <name type="scientific">Arthroderma gypseum (strain ATCC MYA-4604 / CBS 118893)</name>
    <name type="common">Microsporum gypseum</name>
    <dbReference type="NCBI Taxonomy" id="535722"/>
    <lineage>
        <taxon>Eukaryota</taxon>
        <taxon>Fungi</taxon>
        <taxon>Dikarya</taxon>
        <taxon>Ascomycota</taxon>
        <taxon>Pezizomycotina</taxon>
        <taxon>Eurotiomycetes</taxon>
        <taxon>Eurotiomycetidae</taxon>
        <taxon>Onygenales</taxon>
        <taxon>Arthrodermataceae</taxon>
        <taxon>Nannizzia</taxon>
    </lineage>
</organism>
<accession>E5R175</accession>
<keyword evidence="3 7" id="KW-0813">Transport</keyword>
<dbReference type="Pfam" id="PF00083">
    <property type="entry name" value="Sugar_tr"/>
    <property type="match status" value="1"/>
</dbReference>
<dbReference type="FunCoup" id="E5R175">
    <property type="interactions" value="752"/>
</dbReference>
<dbReference type="InterPro" id="IPR005829">
    <property type="entry name" value="Sugar_transporter_CS"/>
</dbReference>
<dbReference type="InterPro" id="IPR020846">
    <property type="entry name" value="MFS_dom"/>
</dbReference>
<dbReference type="VEuPathDB" id="FungiDB:MGYG_01492"/>
<feature type="transmembrane region" description="Helical" evidence="8">
    <location>
        <begin position="321"/>
        <end position="344"/>
    </location>
</feature>
<evidence type="ECO:0000256" key="5">
    <source>
        <dbReference type="ARBA" id="ARBA00022989"/>
    </source>
</evidence>
<dbReference type="InterPro" id="IPR003663">
    <property type="entry name" value="Sugar/inositol_transpt"/>
</dbReference>
<evidence type="ECO:0000256" key="1">
    <source>
        <dbReference type="ARBA" id="ARBA00004141"/>
    </source>
</evidence>
<dbReference type="PROSITE" id="PS50850">
    <property type="entry name" value="MFS"/>
    <property type="match status" value="1"/>
</dbReference>
<feature type="transmembrane region" description="Helical" evidence="8">
    <location>
        <begin position="356"/>
        <end position="375"/>
    </location>
</feature>
<dbReference type="InterPro" id="IPR036259">
    <property type="entry name" value="MFS_trans_sf"/>
</dbReference>
<feature type="transmembrane region" description="Helical" evidence="8">
    <location>
        <begin position="94"/>
        <end position="114"/>
    </location>
</feature>
<dbReference type="OMA" id="WAITASF"/>
<feature type="transmembrane region" description="Helical" evidence="8">
    <location>
        <begin position="63"/>
        <end position="82"/>
    </location>
</feature>
<dbReference type="Proteomes" id="UP000002669">
    <property type="component" value="Unassembled WGS sequence"/>
</dbReference>
<proteinExistence type="inferred from homology"/>
<feature type="domain" description="Major facilitator superfamily (MFS) profile" evidence="9">
    <location>
        <begin position="17"/>
        <end position="473"/>
    </location>
</feature>
<evidence type="ECO:0000256" key="4">
    <source>
        <dbReference type="ARBA" id="ARBA00022692"/>
    </source>
</evidence>
<dbReference type="PANTHER" id="PTHR23503:SF8">
    <property type="entry name" value="FACILITATED GLUCOSE TRANSPORTER PROTEIN 1"/>
    <property type="match status" value="1"/>
</dbReference>
<gene>
    <name evidence="10" type="ORF">MGYG_01492</name>
</gene>
<dbReference type="GeneID" id="10032746"/>
<dbReference type="GO" id="GO:0015149">
    <property type="term" value="F:hexose transmembrane transporter activity"/>
    <property type="evidence" value="ECO:0007669"/>
    <property type="project" value="TreeGrafter"/>
</dbReference>
<evidence type="ECO:0000259" key="9">
    <source>
        <dbReference type="PROSITE" id="PS50850"/>
    </source>
</evidence>
<dbReference type="eggNOG" id="KOG0569">
    <property type="taxonomic scope" value="Eukaryota"/>
</dbReference>
<feature type="transmembrane region" description="Helical" evidence="8">
    <location>
        <begin position="152"/>
        <end position="175"/>
    </location>
</feature>
<dbReference type="AlphaFoldDB" id="E5R175"/>
<dbReference type="PRINTS" id="PR00171">
    <property type="entry name" value="SUGRTRNSPORT"/>
</dbReference>
<evidence type="ECO:0000256" key="7">
    <source>
        <dbReference type="RuleBase" id="RU003346"/>
    </source>
</evidence>
<protein>
    <submittedName>
        <fullName evidence="10">Sugar transporter 8</fullName>
    </submittedName>
</protein>
<keyword evidence="4 8" id="KW-0812">Transmembrane</keyword>
<dbReference type="EMBL" id="DS989822">
    <property type="protein sequence ID" value="EFQ98464.1"/>
    <property type="molecule type" value="Genomic_DNA"/>
</dbReference>
<dbReference type="InterPro" id="IPR045263">
    <property type="entry name" value="GLUT"/>
</dbReference>
<dbReference type="InParanoid" id="E5R175"/>
<evidence type="ECO:0000256" key="8">
    <source>
        <dbReference type="SAM" id="Phobius"/>
    </source>
</evidence>
<keyword evidence="5 8" id="KW-1133">Transmembrane helix</keyword>
<feature type="transmembrane region" description="Helical" evidence="8">
    <location>
        <begin position="450"/>
        <end position="469"/>
    </location>
</feature>
<feature type="transmembrane region" description="Helical" evidence="8">
    <location>
        <begin position="12"/>
        <end position="30"/>
    </location>
</feature>
<evidence type="ECO:0000313" key="11">
    <source>
        <dbReference type="Proteomes" id="UP000002669"/>
    </source>
</evidence>
<evidence type="ECO:0000256" key="2">
    <source>
        <dbReference type="ARBA" id="ARBA00010992"/>
    </source>
</evidence>
<evidence type="ECO:0000256" key="6">
    <source>
        <dbReference type="ARBA" id="ARBA00023136"/>
    </source>
</evidence>
<dbReference type="STRING" id="535722.E5R175"/>
<comment type="subcellular location">
    <subcellularLocation>
        <location evidence="1">Membrane</location>
        <topology evidence="1">Multi-pass membrane protein</topology>
    </subcellularLocation>
</comment>
<feature type="transmembrane region" description="Helical" evidence="8">
    <location>
        <begin position="181"/>
        <end position="203"/>
    </location>
</feature>
<dbReference type="GO" id="GO:0016020">
    <property type="term" value="C:membrane"/>
    <property type="evidence" value="ECO:0007669"/>
    <property type="project" value="UniProtKB-SubCell"/>
</dbReference>
<dbReference type="OrthoDB" id="4540492at2759"/>
<sequence length="490" mass="52145">MASTSPSSAISPYLIFLISIVTLGSLQFGYHLAELNAPKAVITCEKDHISSSKLPQCIPMSQGVFGLVSSSYTLGGLLGALLAGPLSTKYGRLLVLRSTTIFFILGPFAETIAFPISLFVAGRFLSGIGSGAALVVGPIYVSEVSPASSRGLFGAVTQVMANIGILLTQGLGYFLSKGNTWRIILAVSGFIGIIQLFGLAFVVESPVWLADKHNIAQAKKVLQRIRGPAADISEEIRTWEISTPSDPRGSMAVETEEEESLLANPLSRTVSRVKEPVTMFGALMDPVYRPAIISVIAIMLTQQFTGINSIIMYSVSLLSNILPTTAALLTVLVSCLNLIMTVICAPLSDKLGRKMCILLSIAGMGSMSMLLAIGIASSLQILSAVATLLFVASFAVGLGPVPFILASELVGPEAVGATQSWALASSWIATFIVAQFFPGLNEYMGGKGQIYWLFTAMAVLLGSFIWWWVPETKGKSGMDEVWGRVRRASD</sequence>
<feature type="transmembrane region" description="Helical" evidence="8">
    <location>
        <begin position="418"/>
        <end position="438"/>
    </location>
</feature>
<dbReference type="InterPro" id="IPR005828">
    <property type="entry name" value="MFS_sugar_transport-like"/>
</dbReference>
<keyword evidence="11" id="KW-1185">Reference proteome</keyword>
<dbReference type="NCBIfam" id="TIGR00879">
    <property type="entry name" value="SP"/>
    <property type="match status" value="1"/>
</dbReference>
<feature type="transmembrane region" description="Helical" evidence="8">
    <location>
        <begin position="291"/>
        <end position="315"/>
    </location>
</feature>
<dbReference type="PANTHER" id="PTHR23503">
    <property type="entry name" value="SOLUTE CARRIER FAMILY 2"/>
    <property type="match status" value="1"/>
</dbReference>
<name>E5R175_ARTGP</name>
<dbReference type="HOGENOM" id="CLU_001265_30_5_1"/>
<feature type="transmembrane region" description="Helical" evidence="8">
    <location>
        <begin position="120"/>
        <end position="140"/>
    </location>
</feature>
<evidence type="ECO:0000313" key="10">
    <source>
        <dbReference type="EMBL" id="EFQ98464.1"/>
    </source>
</evidence>
<evidence type="ECO:0000256" key="3">
    <source>
        <dbReference type="ARBA" id="ARBA00022448"/>
    </source>
</evidence>
<reference evidence="11" key="1">
    <citation type="journal article" date="2012" name="MBio">
        <title>Comparative genome analysis of Trichophyton rubrum and related dermatophytes reveals candidate genes involved in infection.</title>
        <authorList>
            <person name="Martinez D.A."/>
            <person name="Oliver B.G."/>
            <person name="Graeser Y."/>
            <person name="Goldberg J.M."/>
            <person name="Li W."/>
            <person name="Martinez-Rossi N.M."/>
            <person name="Monod M."/>
            <person name="Shelest E."/>
            <person name="Barton R.C."/>
            <person name="Birch E."/>
            <person name="Brakhage A.A."/>
            <person name="Chen Z."/>
            <person name="Gurr S.J."/>
            <person name="Heiman D."/>
            <person name="Heitman J."/>
            <person name="Kosti I."/>
            <person name="Rossi A."/>
            <person name="Saif S."/>
            <person name="Samalova M."/>
            <person name="Saunders C.W."/>
            <person name="Shea T."/>
            <person name="Summerbell R.C."/>
            <person name="Xu J."/>
            <person name="Young S."/>
            <person name="Zeng Q."/>
            <person name="Birren B.W."/>
            <person name="Cuomo C.A."/>
            <person name="White T.C."/>
        </authorList>
    </citation>
    <scope>NUCLEOTIDE SEQUENCE [LARGE SCALE GENOMIC DNA]</scope>
    <source>
        <strain evidence="11">ATCC MYA-4604 / CBS 118893</strain>
    </source>
</reference>
<dbReference type="RefSeq" id="XP_003177416.1">
    <property type="nucleotide sequence ID" value="XM_003177368.1"/>
</dbReference>
<dbReference type="PROSITE" id="PS00217">
    <property type="entry name" value="SUGAR_TRANSPORT_2"/>
    <property type="match status" value="1"/>
</dbReference>
<feature type="transmembrane region" description="Helical" evidence="8">
    <location>
        <begin position="381"/>
        <end position="406"/>
    </location>
</feature>
<dbReference type="Gene3D" id="1.20.1250.20">
    <property type="entry name" value="MFS general substrate transporter like domains"/>
    <property type="match status" value="1"/>
</dbReference>
<keyword evidence="6 8" id="KW-0472">Membrane</keyword>